<reference evidence="15" key="1">
    <citation type="journal article" date="2019" name="Int. J. Syst. Evol. Microbiol.">
        <title>The Global Catalogue of Microorganisms (GCM) 10K type strain sequencing project: providing services to taxonomists for standard genome sequencing and annotation.</title>
        <authorList>
            <consortium name="The Broad Institute Genomics Platform"/>
            <consortium name="The Broad Institute Genome Sequencing Center for Infectious Disease"/>
            <person name="Wu L."/>
            <person name="Ma J."/>
        </authorList>
    </citation>
    <scope>NUCLEOTIDE SEQUENCE [LARGE SCALE GENOMIC DNA]</scope>
    <source>
        <strain evidence="15">KCTC 42899</strain>
    </source>
</reference>
<comment type="caution">
    <text evidence="14">The sequence shown here is derived from an EMBL/GenBank/DDBJ whole genome shotgun (WGS) entry which is preliminary data.</text>
</comment>
<dbReference type="SUPFAM" id="SSF56214">
    <property type="entry name" value="4'-phosphopantetheinyl transferase"/>
    <property type="match status" value="2"/>
</dbReference>
<dbReference type="PANTHER" id="PTHR38096:SF1">
    <property type="entry name" value="ENTEROBACTIN SYNTHASE COMPONENT D"/>
    <property type="match status" value="1"/>
</dbReference>
<feature type="domain" description="4'-phosphopantetheinyl transferase N-terminal" evidence="13">
    <location>
        <begin position="37"/>
        <end position="107"/>
    </location>
</feature>
<dbReference type="InterPro" id="IPR037143">
    <property type="entry name" value="4-PPantetheinyl_Trfase_dom_sf"/>
</dbReference>
<evidence type="ECO:0000313" key="14">
    <source>
        <dbReference type="EMBL" id="MFC3528619.1"/>
    </source>
</evidence>
<proteinExistence type="inferred from homology"/>
<evidence type="ECO:0000259" key="12">
    <source>
        <dbReference type="Pfam" id="PF01648"/>
    </source>
</evidence>
<name>A0ABV7R365_9RHOB</name>
<evidence type="ECO:0000256" key="11">
    <source>
        <dbReference type="ARBA" id="ARBA00049191"/>
    </source>
</evidence>
<comment type="catalytic activity">
    <reaction evidence="11">
        <text>apo-[peptidyl-carrier protein] + CoA = holo-[peptidyl-carrier protein] + adenosine 3',5'-bisphosphate + H(+)</text>
        <dbReference type="Rhea" id="RHEA:46228"/>
        <dbReference type="Rhea" id="RHEA-COMP:11479"/>
        <dbReference type="Rhea" id="RHEA-COMP:11480"/>
        <dbReference type="ChEBI" id="CHEBI:15378"/>
        <dbReference type="ChEBI" id="CHEBI:29999"/>
        <dbReference type="ChEBI" id="CHEBI:57287"/>
        <dbReference type="ChEBI" id="CHEBI:58343"/>
        <dbReference type="ChEBI" id="CHEBI:64479"/>
    </reaction>
</comment>
<sequence>MIPPDRALRDLARRMMPPGFGCAVLPLDADPPPLLPEEEAVIVRAVPKRRREFALGRSALRMAIGDAGHRLAPSRAIGARPDRQPDLPSGIRASLSHSGDYCIAVAAPPGGPGIGVDLEPVDRSIPENLAEAVAPYRSVSGGDHDPLLVFCIKEALFKAQYPLTGRMLDFGDVPAVIGAGHFRACLGNRLIGGLWGRAAGYYLSISLWRG</sequence>
<keyword evidence="15" id="KW-1185">Reference proteome</keyword>
<comment type="function">
    <text evidence="1">Involved in the biosynthesis of the siderophore enterobactin (enterochelin), which is a macrocyclic trimeric lactone of N-(2,3-dihydroxybenzoyl)-serine. The serine trilactone serves as a scaffolding for the three catechol functionalities that provide hexadentate coordination for the tightly ligated iron(2+) atoms. Plays an essential role in the assembly of the enterobactin by catalyzing the transfer of the 4'-phosphopantetheine (Ppant) moiety from coenzyme A to the apo-domains of both EntB (ArCP domain) and EntF (PCP domain) to yield their holo-forms which make them competent for the activation of 2,3-dihydroxybenzoate (DHB) and L-serine, respectively.</text>
</comment>
<evidence type="ECO:0000256" key="10">
    <source>
        <dbReference type="ARBA" id="ARBA00049176"/>
    </source>
</evidence>
<dbReference type="Pfam" id="PF17837">
    <property type="entry name" value="4PPT_N"/>
    <property type="match status" value="1"/>
</dbReference>
<evidence type="ECO:0000256" key="2">
    <source>
        <dbReference type="ARBA" id="ARBA00004993"/>
    </source>
</evidence>
<keyword evidence="6 14" id="KW-0808">Transferase</keyword>
<feature type="domain" description="4'-phosphopantetheinyl transferase" evidence="12">
    <location>
        <begin position="113"/>
        <end position="173"/>
    </location>
</feature>
<dbReference type="PRINTS" id="PR01399">
    <property type="entry name" value="ENTSNTHTASED"/>
</dbReference>
<evidence type="ECO:0000256" key="9">
    <source>
        <dbReference type="ARBA" id="ARBA00031996"/>
    </source>
</evidence>
<evidence type="ECO:0000259" key="13">
    <source>
        <dbReference type="Pfam" id="PF17837"/>
    </source>
</evidence>
<evidence type="ECO:0000256" key="3">
    <source>
        <dbReference type="ARBA" id="ARBA00008342"/>
    </source>
</evidence>
<dbReference type="EMBL" id="JBHRXJ010000006">
    <property type="protein sequence ID" value="MFC3528619.1"/>
    <property type="molecule type" value="Genomic_DNA"/>
</dbReference>
<dbReference type="InterPro" id="IPR003542">
    <property type="entry name" value="Enbac_synth_compD-like"/>
</dbReference>
<dbReference type="Gene3D" id="3.90.470.20">
    <property type="entry name" value="4'-phosphopantetheinyl transferase domain"/>
    <property type="match status" value="1"/>
</dbReference>
<evidence type="ECO:0000313" key="15">
    <source>
        <dbReference type="Proteomes" id="UP001595721"/>
    </source>
</evidence>
<dbReference type="InterPro" id="IPR041354">
    <property type="entry name" value="4PPT_N"/>
</dbReference>
<comment type="pathway">
    <text evidence="2">Siderophore biosynthesis; enterobactin biosynthesis.</text>
</comment>
<comment type="similarity">
    <text evidence="3">Belongs to the P-Pant transferase superfamily. EntD family.</text>
</comment>
<evidence type="ECO:0000256" key="6">
    <source>
        <dbReference type="ARBA" id="ARBA00022679"/>
    </source>
</evidence>
<evidence type="ECO:0000256" key="7">
    <source>
        <dbReference type="ARBA" id="ARBA00023191"/>
    </source>
</evidence>
<comment type="catalytic activity">
    <reaction evidence="10">
        <text>apo-[aryl-carrier protein] + CoA = holo-[aryl-carrier protein] + adenosine 3',5'-bisphosphate + H(+)</text>
        <dbReference type="Rhea" id="RHEA:48404"/>
        <dbReference type="Rhea" id="RHEA-COMP:15903"/>
        <dbReference type="Rhea" id="RHEA-COMP:17557"/>
        <dbReference type="ChEBI" id="CHEBI:15378"/>
        <dbReference type="ChEBI" id="CHEBI:29999"/>
        <dbReference type="ChEBI" id="CHEBI:57287"/>
        <dbReference type="ChEBI" id="CHEBI:58343"/>
        <dbReference type="ChEBI" id="CHEBI:64479"/>
    </reaction>
</comment>
<gene>
    <name evidence="14" type="ORF">ACFOMH_10565</name>
</gene>
<protein>
    <recommendedName>
        <fullName evidence="5">Enterobactin synthase component D</fullName>
    </recommendedName>
    <alternativeName>
        <fullName evidence="8">4'-phosphopantetheinyl transferase EntD</fullName>
    </alternativeName>
    <alternativeName>
        <fullName evidence="9">Enterochelin synthase D</fullName>
    </alternativeName>
</protein>
<keyword evidence="7" id="KW-0259">Enterobactin biosynthesis</keyword>
<evidence type="ECO:0000256" key="8">
    <source>
        <dbReference type="ARBA" id="ARBA00029894"/>
    </source>
</evidence>
<dbReference type="InterPro" id="IPR008278">
    <property type="entry name" value="4-PPantetheinyl_Trfase_dom"/>
</dbReference>
<dbReference type="Pfam" id="PF01648">
    <property type="entry name" value="ACPS"/>
    <property type="match status" value="1"/>
</dbReference>
<comment type="subunit">
    <text evidence="4">EntB, EntD, EntE, and EntF form a multienzyme complex called enterobactin synthase.</text>
</comment>
<evidence type="ECO:0000256" key="1">
    <source>
        <dbReference type="ARBA" id="ARBA00003937"/>
    </source>
</evidence>
<evidence type="ECO:0000256" key="5">
    <source>
        <dbReference type="ARBA" id="ARBA00019087"/>
    </source>
</evidence>
<evidence type="ECO:0000256" key="4">
    <source>
        <dbReference type="ARBA" id="ARBA00011503"/>
    </source>
</evidence>
<organism evidence="14 15">
    <name type="scientific">Paracoccus mangrovi</name>
    <dbReference type="NCBI Taxonomy" id="1715645"/>
    <lineage>
        <taxon>Bacteria</taxon>
        <taxon>Pseudomonadati</taxon>
        <taxon>Pseudomonadota</taxon>
        <taxon>Alphaproteobacteria</taxon>
        <taxon>Rhodobacterales</taxon>
        <taxon>Paracoccaceae</taxon>
        <taxon>Paracoccus</taxon>
    </lineage>
</organism>
<dbReference type="RefSeq" id="WP_377744369.1">
    <property type="nucleotide sequence ID" value="NZ_JBHRXJ010000006.1"/>
</dbReference>
<dbReference type="PANTHER" id="PTHR38096">
    <property type="entry name" value="ENTEROBACTIN SYNTHASE COMPONENT D"/>
    <property type="match status" value="1"/>
</dbReference>
<dbReference type="GO" id="GO:0016740">
    <property type="term" value="F:transferase activity"/>
    <property type="evidence" value="ECO:0007669"/>
    <property type="project" value="UniProtKB-KW"/>
</dbReference>
<accession>A0ABV7R365</accession>
<dbReference type="Proteomes" id="UP001595721">
    <property type="component" value="Unassembled WGS sequence"/>
</dbReference>